<gene>
    <name evidence="2" type="ORF">PVAP13_9NG254900</name>
</gene>
<dbReference type="InterPro" id="IPR000182">
    <property type="entry name" value="GNAT_dom"/>
</dbReference>
<dbReference type="PANTHER" id="PTHR47542:SF2">
    <property type="entry name" value="ACYL-COA N-ACYLTRANSFERASES (NAT) SUPERFAMILY PROTEIN"/>
    <property type="match status" value="1"/>
</dbReference>
<dbReference type="EMBL" id="CM029054">
    <property type="protein sequence ID" value="KAG2537190.1"/>
    <property type="molecule type" value="Genomic_DNA"/>
</dbReference>
<dbReference type="Pfam" id="PF00583">
    <property type="entry name" value="Acetyltransf_1"/>
    <property type="match status" value="1"/>
</dbReference>
<sequence length="163" mass="18126">MAAAAAAILELDPSHERAGRVIDNIVRLERRIFPKHESLVRSIHDELKRRNSGLIYMASTVAGGDGDEVVGYAMYTCPTSLCASITKLAVKESCRRQGHGEALLAAAVERCRRRRVQRVSLHVDPARTAAVALYRKAGFQVDATVMGYYATQRDAYRMFMDLQ</sequence>
<name>A0A8T0MIJ1_PANVG</name>
<dbReference type="InterPro" id="IPR016181">
    <property type="entry name" value="Acyl_CoA_acyltransferase"/>
</dbReference>
<dbReference type="GO" id="GO:0016747">
    <property type="term" value="F:acyltransferase activity, transferring groups other than amino-acyl groups"/>
    <property type="evidence" value="ECO:0007669"/>
    <property type="project" value="InterPro"/>
</dbReference>
<protein>
    <recommendedName>
        <fullName evidence="1">N-acetyltransferase domain-containing protein</fullName>
    </recommendedName>
</protein>
<dbReference type="AlphaFoldDB" id="A0A8T0MIJ1"/>
<dbReference type="CDD" id="cd04301">
    <property type="entry name" value="NAT_SF"/>
    <property type="match status" value="1"/>
</dbReference>
<organism evidence="2 3">
    <name type="scientific">Panicum virgatum</name>
    <name type="common">Blackwell switchgrass</name>
    <dbReference type="NCBI Taxonomy" id="38727"/>
    <lineage>
        <taxon>Eukaryota</taxon>
        <taxon>Viridiplantae</taxon>
        <taxon>Streptophyta</taxon>
        <taxon>Embryophyta</taxon>
        <taxon>Tracheophyta</taxon>
        <taxon>Spermatophyta</taxon>
        <taxon>Magnoliopsida</taxon>
        <taxon>Liliopsida</taxon>
        <taxon>Poales</taxon>
        <taxon>Poaceae</taxon>
        <taxon>PACMAD clade</taxon>
        <taxon>Panicoideae</taxon>
        <taxon>Panicodae</taxon>
        <taxon>Paniceae</taxon>
        <taxon>Panicinae</taxon>
        <taxon>Panicum</taxon>
        <taxon>Panicum sect. Hiantes</taxon>
    </lineage>
</organism>
<comment type="caution">
    <text evidence="2">The sequence shown here is derived from an EMBL/GenBank/DDBJ whole genome shotgun (WGS) entry which is preliminary data.</text>
</comment>
<evidence type="ECO:0000259" key="1">
    <source>
        <dbReference type="PROSITE" id="PS51186"/>
    </source>
</evidence>
<proteinExistence type="predicted"/>
<reference evidence="2" key="1">
    <citation type="submission" date="2020-05" db="EMBL/GenBank/DDBJ databases">
        <title>WGS assembly of Panicum virgatum.</title>
        <authorList>
            <person name="Lovell J.T."/>
            <person name="Jenkins J."/>
            <person name="Shu S."/>
            <person name="Juenger T.E."/>
            <person name="Schmutz J."/>
        </authorList>
    </citation>
    <scope>NUCLEOTIDE SEQUENCE</scope>
    <source>
        <strain evidence="2">AP13</strain>
    </source>
</reference>
<dbReference type="OrthoDB" id="41532at2759"/>
<dbReference type="Gene3D" id="3.40.630.30">
    <property type="match status" value="1"/>
</dbReference>
<dbReference type="Proteomes" id="UP000823388">
    <property type="component" value="Chromosome 9N"/>
</dbReference>
<evidence type="ECO:0000313" key="2">
    <source>
        <dbReference type="EMBL" id="KAG2537191.1"/>
    </source>
</evidence>
<feature type="domain" description="N-acetyltransferase" evidence="1">
    <location>
        <begin position="6"/>
        <end position="163"/>
    </location>
</feature>
<keyword evidence="3" id="KW-1185">Reference proteome</keyword>
<evidence type="ECO:0000313" key="3">
    <source>
        <dbReference type="Proteomes" id="UP000823388"/>
    </source>
</evidence>
<dbReference type="EMBL" id="CM029054">
    <property type="protein sequence ID" value="KAG2537191.1"/>
    <property type="molecule type" value="Genomic_DNA"/>
</dbReference>
<accession>A0A8T0MIJ1</accession>
<dbReference type="PANTHER" id="PTHR47542">
    <property type="entry name" value="ACYL-COA N-ACYLTRANSFERASES (NAT) SUPERFAMILY PROTEIN"/>
    <property type="match status" value="1"/>
</dbReference>
<dbReference type="SUPFAM" id="SSF55729">
    <property type="entry name" value="Acyl-CoA N-acyltransferases (Nat)"/>
    <property type="match status" value="1"/>
</dbReference>
<dbReference type="PROSITE" id="PS51186">
    <property type="entry name" value="GNAT"/>
    <property type="match status" value="1"/>
</dbReference>